<sequence length="279" mass="31817">LKKLNIKSLLGFPISINNEAYGYIGFDNINNISKWEEDDFEIFKTSSEIIGNALKRKWAEETLKGSHQLLAGVISSLTEVIYLVDNHFNVVWANNAAKQLFGSLISGQKCYRIFAHRGKPCSECLTVETFMDGKIHEKEKTFTDLNGKKINYWCTSSVAGFNIEGERELAVLILRDITENKKIEKSLIESENSLRSLNISLIKKVEERTKELQMSEEMYKKILNDLDVGFYKGEFKGKLLMHNSALNGILELDASVSLVGSQSTRFFSDLNVQKRYYDE</sequence>
<feature type="non-terminal residue" evidence="2">
    <location>
        <position position="1"/>
    </location>
</feature>
<dbReference type="CDD" id="cd00130">
    <property type="entry name" value="PAS"/>
    <property type="match status" value="1"/>
</dbReference>
<dbReference type="Pfam" id="PF13426">
    <property type="entry name" value="PAS_9"/>
    <property type="match status" value="1"/>
</dbReference>
<dbReference type="NCBIfam" id="TIGR00229">
    <property type="entry name" value="sensory_box"/>
    <property type="match status" value="1"/>
</dbReference>
<dbReference type="Gene3D" id="3.30.450.40">
    <property type="match status" value="1"/>
</dbReference>
<dbReference type="InterPro" id="IPR035965">
    <property type="entry name" value="PAS-like_dom_sf"/>
</dbReference>
<dbReference type="PROSITE" id="PS50112">
    <property type="entry name" value="PAS"/>
    <property type="match status" value="1"/>
</dbReference>
<reference evidence="2" key="1">
    <citation type="journal article" date="2014" name="Front. Microbiol.">
        <title>High frequency of phylogenetically diverse reductive dehalogenase-homologous genes in deep subseafloor sedimentary metagenomes.</title>
        <authorList>
            <person name="Kawai M."/>
            <person name="Futagami T."/>
            <person name="Toyoda A."/>
            <person name="Takaki Y."/>
            <person name="Nishi S."/>
            <person name="Hori S."/>
            <person name="Arai W."/>
            <person name="Tsubouchi T."/>
            <person name="Morono Y."/>
            <person name="Uchiyama I."/>
            <person name="Ito T."/>
            <person name="Fujiyama A."/>
            <person name="Inagaki F."/>
            <person name="Takami H."/>
        </authorList>
    </citation>
    <scope>NUCLEOTIDE SEQUENCE</scope>
    <source>
        <strain evidence="2">Expedition CK06-06</strain>
    </source>
</reference>
<dbReference type="EMBL" id="BART01026048">
    <property type="protein sequence ID" value="GAG92270.1"/>
    <property type="molecule type" value="Genomic_DNA"/>
</dbReference>
<dbReference type="Gene3D" id="3.30.450.20">
    <property type="entry name" value="PAS domain"/>
    <property type="match status" value="1"/>
</dbReference>
<comment type="caution">
    <text evidence="2">The sequence shown here is derived from an EMBL/GenBank/DDBJ whole genome shotgun (WGS) entry which is preliminary data.</text>
</comment>
<name>X1BB23_9ZZZZ</name>
<protein>
    <recommendedName>
        <fullName evidence="1">PAS domain-containing protein</fullName>
    </recommendedName>
</protein>
<dbReference type="SUPFAM" id="SSF55785">
    <property type="entry name" value="PYP-like sensor domain (PAS domain)"/>
    <property type="match status" value="1"/>
</dbReference>
<proteinExistence type="predicted"/>
<accession>X1BB23</accession>
<feature type="domain" description="PAS" evidence="1">
    <location>
        <begin position="66"/>
        <end position="102"/>
    </location>
</feature>
<dbReference type="InterPro" id="IPR029016">
    <property type="entry name" value="GAF-like_dom_sf"/>
</dbReference>
<gene>
    <name evidence="2" type="ORF">S01H4_46582</name>
</gene>
<evidence type="ECO:0000313" key="2">
    <source>
        <dbReference type="EMBL" id="GAG92270.1"/>
    </source>
</evidence>
<dbReference type="AlphaFoldDB" id="X1BB23"/>
<organism evidence="2">
    <name type="scientific">marine sediment metagenome</name>
    <dbReference type="NCBI Taxonomy" id="412755"/>
    <lineage>
        <taxon>unclassified sequences</taxon>
        <taxon>metagenomes</taxon>
        <taxon>ecological metagenomes</taxon>
    </lineage>
</organism>
<evidence type="ECO:0000259" key="1">
    <source>
        <dbReference type="PROSITE" id="PS50112"/>
    </source>
</evidence>
<dbReference type="SUPFAM" id="SSF55781">
    <property type="entry name" value="GAF domain-like"/>
    <property type="match status" value="1"/>
</dbReference>
<dbReference type="InterPro" id="IPR000014">
    <property type="entry name" value="PAS"/>
</dbReference>
<feature type="non-terminal residue" evidence="2">
    <location>
        <position position="279"/>
    </location>
</feature>